<organism evidence="11 12">
    <name type="scientific">Dioscorea zingiberensis</name>
    <dbReference type="NCBI Taxonomy" id="325984"/>
    <lineage>
        <taxon>Eukaryota</taxon>
        <taxon>Viridiplantae</taxon>
        <taxon>Streptophyta</taxon>
        <taxon>Embryophyta</taxon>
        <taxon>Tracheophyta</taxon>
        <taxon>Spermatophyta</taxon>
        <taxon>Magnoliopsida</taxon>
        <taxon>Liliopsida</taxon>
        <taxon>Dioscoreales</taxon>
        <taxon>Dioscoreaceae</taxon>
        <taxon>Dioscorea</taxon>
    </lineage>
</organism>
<evidence type="ECO:0000256" key="2">
    <source>
        <dbReference type="ARBA" id="ARBA00001947"/>
    </source>
</evidence>
<evidence type="ECO:0000259" key="10">
    <source>
        <dbReference type="PROSITE" id="PS51873"/>
    </source>
</evidence>
<evidence type="ECO:0000256" key="6">
    <source>
        <dbReference type="ARBA" id="ARBA00022737"/>
    </source>
</evidence>
<name>A0A9D5CXZ9_9LILI</name>
<feature type="domain" description="RING-type" evidence="10">
    <location>
        <begin position="1"/>
        <end position="175"/>
    </location>
</feature>
<dbReference type="EMBL" id="JAGGNH010000002">
    <property type="protein sequence ID" value="KAJ0981052.1"/>
    <property type="molecule type" value="Genomic_DNA"/>
</dbReference>
<keyword evidence="9" id="KW-0862">Zinc</keyword>
<dbReference type="AlphaFoldDB" id="A0A9D5CXZ9"/>
<dbReference type="SMART" id="SM00647">
    <property type="entry name" value="IBR"/>
    <property type="match status" value="1"/>
</dbReference>
<comment type="cofactor">
    <cofactor evidence="2">
        <name>Zn(2+)</name>
        <dbReference type="ChEBI" id="CHEBI:29105"/>
    </cofactor>
</comment>
<dbReference type="Pfam" id="PF01485">
    <property type="entry name" value="IBR"/>
    <property type="match status" value="1"/>
</dbReference>
<dbReference type="PANTHER" id="PTHR11685">
    <property type="entry name" value="RBR FAMILY RING FINGER AND IBR DOMAIN-CONTAINING"/>
    <property type="match status" value="1"/>
</dbReference>
<dbReference type="GO" id="GO:0008270">
    <property type="term" value="F:zinc ion binding"/>
    <property type="evidence" value="ECO:0007669"/>
    <property type="project" value="UniProtKB-KW"/>
</dbReference>
<dbReference type="PROSITE" id="PS51873">
    <property type="entry name" value="TRIAD"/>
    <property type="match status" value="1"/>
</dbReference>
<proteinExistence type="predicted"/>
<comment type="caution">
    <text evidence="11">The sequence shown here is derived from an EMBL/GenBank/DDBJ whole genome shotgun (WGS) entry which is preliminary data.</text>
</comment>
<keyword evidence="12" id="KW-1185">Reference proteome</keyword>
<evidence type="ECO:0000256" key="5">
    <source>
        <dbReference type="ARBA" id="ARBA00022723"/>
    </source>
</evidence>
<evidence type="ECO:0000313" key="11">
    <source>
        <dbReference type="EMBL" id="KAJ0981052.1"/>
    </source>
</evidence>
<dbReference type="GO" id="GO:0016567">
    <property type="term" value="P:protein ubiquitination"/>
    <property type="evidence" value="ECO:0007669"/>
    <property type="project" value="InterPro"/>
</dbReference>
<evidence type="ECO:0000256" key="8">
    <source>
        <dbReference type="ARBA" id="ARBA00022786"/>
    </source>
</evidence>
<gene>
    <name evidence="11" type="ORF">J5N97_009307</name>
</gene>
<keyword evidence="6" id="KW-0677">Repeat</keyword>
<dbReference type="InterPro" id="IPR044066">
    <property type="entry name" value="TRIAD_supradom"/>
</dbReference>
<comment type="catalytic activity">
    <reaction evidence="1">
        <text>[E2 ubiquitin-conjugating enzyme]-S-ubiquitinyl-L-cysteine + [acceptor protein]-L-lysine = [E2 ubiquitin-conjugating enzyme]-L-cysteine + [acceptor protein]-N(6)-ubiquitinyl-L-lysine.</text>
        <dbReference type="EC" id="2.3.2.31"/>
    </reaction>
</comment>
<keyword evidence="7" id="KW-0863">Zinc-finger</keyword>
<dbReference type="InterPro" id="IPR002867">
    <property type="entry name" value="IBR_dom"/>
</dbReference>
<reference evidence="11" key="2">
    <citation type="journal article" date="2022" name="Hortic Res">
        <title>The genome of Dioscorea zingiberensis sheds light on the biosynthesis, origin and evolution of the medicinally important diosgenin saponins.</title>
        <authorList>
            <person name="Li Y."/>
            <person name="Tan C."/>
            <person name="Li Z."/>
            <person name="Guo J."/>
            <person name="Li S."/>
            <person name="Chen X."/>
            <person name="Wang C."/>
            <person name="Dai X."/>
            <person name="Yang H."/>
            <person name="Song W."/>
            <person name="Hou L."/>
            <person name="Xu J."/>
            <person name="Tong Z."/>
            <person name="Xu A."/>
            <person name="Yuan X."/>
            <person name="Wang W."/>
            <person name="Yang Q."/>
            <person name="Chen L."/>
            <person name="Sun Z."/>
            <person name="Wang K."/>
            <person name="Pan B."/>
            <person name="Chen J."/>
            <person name="Bao Y."/>
            <person name="Liu F."/>
            <person name="Qi X."/>
            <person name="Gang D.R."/>
            <person name="Wen J."/>
            <person name="Li J."/>
        </authorList>
    </citation>
    <scope>NUCLEOTIDE SEQUENCE</scope>
    <source>
        <strain evidence="11">Dzin_1.0</strain>
    </source>
</reference>
<dbReference type="EC" id="2.3.2.31" evidence="3"/>
<evidence type="ECO:0000256" key="9">
    <source>
        <dbReference type="ARBA" id="ARBA00022833"/>
    </source>
</evidence>
<dbReference type="GO" id="GO:0061630">
    <property type="term" value="F:ubiquitin protein ligase activity"/>
    <property type="evidence" value="ECO:0007669"/>
    <property type="project" value="UniProtKB-EC"/>
</dbReference>
<evidence type="ECO:0000256" key="3">
    <source>
        <dbReference type="ARBA" id="ARBA00012251"/>
    </source>
</evidence>
<evidence type="ECO:0000256" key="4">
    <source>
        <dbReference type="ARBA" id="ARBA00022679"/>
    </source>
</evidence>
<protein>
    <recommendedName>
        <fullName evidence="3">RBR-type E3 ubiquitin transferase</fullName>
        <ecNumber evidence="3">2.3.2.31</ecNumber>
    </recommendedName>
</protein>
<keyword evidence="5" id="KW-0479">Metal-binding</keyword>
<evidence type="ECO:0000313" key="12">
    <source>
        <dbReference type="Proteomes" id="UP001085076"/>
    </source>
</evidence>
<keyword evidence="4" id="KW-0808">Transferase</keyword>
<evidence type="ECO:0000256" key="7">
    <source>
        <dbReference type="ARBA" id="ARBA00022771"/>
    </source>
</evidence>
<evidence type="ECO:0000256" key="1">
    <source>
        <dbReference type="ARBA" id="ARBA00001798"/>
    </source>
</evidence>
<accession>A0A9D5CXZ9</accession>
<dbReference type="SUPFAM" id="SSF57850">
    <property type="entry name" value="RING/U-box"/>
    <property type="match status" value="2"/>
</dbReference>
<dbReference type="InterPro" id="IPR031127">
    <property type="entry name" value="E3_UB_ligase_RBR"/>
</dbReference>
<dbReference type="Proteomes" id="UP001085076">
    <property type="component" value="Miscellaneous, Linkage group lg02"/>
</dbReference>
<dbReference type="CDD" id="cd22584">
    <property type="entry name" value="Rcat_RBR_unk"/>
    <property type="match status" value="1"/>
</dbReference>
<sequence length="232" mass="27052">MESGCRDGFIDPESCRKFLPEKLYSRWGNASCEAAFPDSVKLYCPFKDCSALLIYDEGDEEMKTVAYNVCSHCSREFCVTSRVAWHSGITCEDHWEVAEKDGDEAVLKMAEKFRWRRCPRCSFLVEKISGCSHVECRCGCYFCYECGFDKLKEIPHHWCDQTRARITFPNHRNPYQFPRMVSAQVIASLNYQVPTEVQHNDDVIIYRAYPLGPPQDPHYRVTSPNYRLYRYG</sequence>
<reference evidence="11" key="1">
    <citation type="submission" date="2021-03" db="EMBL/GenBank/DDBJ databases">
        <authorList>
            <person name="Li Z."/>
            <person name="Yang C."/>
        </authorList>
    </citation>
    <scope>NUCLEOTIDE SEQUENCE</scope>
    <source>
        <strain evidence="11">Dzin_1.0</strain>
        <tissue evidence="11">Leaf</tissue>
    </source>
</reference>
<dbReference type="OrthoDB" id="10009520at2759"/>
<dbReference type="Gene3D" id="1.20.120.1750">
    <property type="match status" value="1"/>
</dbReference>
<keyword evidence="8" id="KW-0833">Ubl conjugation pathway</keyword>
<dbReference type="Pfam" id="PF26200">
    <property type="entry name" value="Rcat_RNF216"/>
    <property type="match status" value="1"/>
</dbReference>